<feature type="compositionally biased region" description="Low complexity" evidence="1">
    <location>
        <begin position="85"/>
        <end position="94"/>
    </location>
</feature>
<evidence type="ECO:0000313" key="2">
    <source>
        <dbReference type="EMBL" id="KAG7159961.1"/>
    </source>
</evidence>
<protein>
    <submittedName>
        <fullName evidence="2">Uncharacterized protein</fullName>
    </submittedName>
</protein>
<dbReference type="Proteomes" id="UP000747542">
    <property type="component" value="Unassembled WGS sequence"/>
</dbReference>
<keyword evidence="3" id="KW-1185">Reference proteome</keyword>
<accession>A0A8J5JLX4</accession>
<sequence length="121" mass="13594">MRFSDVSDHTTELEGIVSWTRYRLPEHLKDLTVSLHGRRPEGCNIKEPTTEMLQDLTAALATHPLYKSQNGHIVSLNLQDYSQKQSDIIDSSQSHNNIPDSSSSPLDTVNQKRGQFSSSID</sequence>
<dbReference type="EMBL" id="JAHLQT010031743">
    <property type="protein sequence ID" value="KAG7159961.1"/>
    <property type="molecule type" value="Genomic_DNA"/>
</dbReference>
<organism evidence="2 3">
    <name type="scientific">Homarus americanus</name>
    <name type="common">American lobster</name>
    <dbReference type="NCBI Taxonomy" id="6706"/>
    <lineage>
        <taxon>Eukaryota</taxon>
        <taxon>Metazoa</taxon>
        <taxon>Ecdysozoa</taxon>
        <taxon>Arthropoda</taxon>
        <taxon>Crustacea</taxon>
        <taxon>Multicrustacea</taxon>
        <taxon>Malacostraca</taxon>
        <taxon>Eumalacostraca</taxon>
        <taxon>Eucarida</taxon>
        <taxon>Decapoda</taxon>
        <taxon>Pleocyemata</taxon>
        <taxon>Astacidea</taxon>
        <taxon>Nephropoidea</taxon>
        <taxon>Nephropidae</taxon>
        <taxon>Homarus</taxon>
    </lineage>
</organism>
<name>A0A8J5JLX4_HOMAM</name>
<comment type="caution">
    <text evidence="2">The sequence shown here is derived from an EMBL/GenBank/DDBJ whole genome shotgun (WGS) entry which is preliminary data.</text>
</comment>
<feature type="compositionally biased region" description="Polar residues" evidence="1">
    <location>
        <begin position="95"/>
        <end position="121"/>
    </location>
</feature>
<gene>
    <name evidence="2" type="ORF">Hamer_G017402</name>
</gene>
<reference evidence="2" key="1">
    <citation type="journal article" date="2021" name="Sci. Adv.">
        <title>The American lobster genome reveals insights on longevity, neural, and immune adaptations.</title>
        <authorList>
            <person name="Polinski J.M."/>
            <person name="Zimin A.V."/>
            <person name="Clark K.F."/>
            <person name="Kohn A.B."/>
            <person name="Sadowski N."/>
            <person name="Timp W."/>
            <person name="Ptitsyn A."/>
            <person name="Khanna P."/>
            <person name="Romanova D.Y."/>
            <person name="Williams P."/>
            <person name="Greenwood S.J."/>
            <person name="Moroz L.L."/>
            <person name="Walt D.R."/>
            <person name="Bodnar A.G."/>
        </authorList>
    </citation>
    <scope>NUCLEOTIDE SEQUENCE</scope>
    <source>
        <strain evidence="2">GMGI-L3</strain>
    </source>
</reference>
<proteinExistence type="predicted"/>
<feature type="region of interest" description="Disordered" evidence="1">
    <location>
        <begin position="85"/>
        <end position="121"/>
    </location>
</feature>
<dbReference type="AlphaFoldDB" id="A0A8J5JLX4"/>
<evidence type="ECO:0000256" key="1">
    <source>
        <dbReference type="SAM" id="MobiDB-lite"/>
    </source>
</evidence>
<evidence type="ECO:0000313" key="3">
    <source>
        <dbReference type="Proteomes" id="UP000747542"/>
    </source>
</evidence>